<reference evidence="2 3" key="1">
    <citation type="submission" date="2024-04" db="EMBL/GenBank/DDBJ databases">
        <authorList>
            <person name="Waldvogel A.-M."/>
            <person name="Schoenle A."/>
        </authorList>
    </citation>
    <scope>NUCLEOTIDE SEQUENCE [LARGE SCALE GENOMIC DNA]</scope>
</reference>
<evidence type="ECO:0000256" key="1">
    <source>
        <dbReference type="SAM" id="MobiDB-lite"/>
    </source>
</evidence>
<evidence type="ECO:0000313" key="2">
    <source>
        <dbReference type="EMBL" id="CAL1602711.1"/>
    </source>
</evidence>
<dbReference type="EMBL" id="OZ035825">
    <property type="protein sequence ID" value="CAL1602711.1"/>
    <property type="molecule type" value="Genomic_DNA"/>
</dbReference>
<dbReference type="AlphaFoldDB" id="A0AAV2LQC4"/>
<proteinExistence type="predicted"/>
<sequence>MNLKNHLQPLRIAVAVALGAEYAPHLSGGERFRSYLPLQPEEASGQGDRAAEESPDKSTVLGERAEEKRG</sequence>
<feature type="region of interest" description="Disordered" evidence="1">
    <location>
        <begin position="38"/>
        <end position="70"/>
    </location>
</feature>
<gene>
    <name evidence="2" type="ORF">KC01_LOCUS30458</name>
</gene>
<keyword evidence="3" id="KW-1185">Reference proteome</keyword>
<organism evidence="2 3">
    <name type="scientific">Knipowitschia caucasica</name>
    <name type="common">Caucasian dwarf goby</name>
    <name type="synonym">Pomatoschistus caucasicus</name>
    <dbReference type="NCBI Taxonomy" id="637954"/>
    <lineage>
        <taxon>Eukaryota</taxon>
        <taxon>Metazoa</taxon>
        <taxon>Chordata</taxon>
        <taxon>Craniata</taxon>
        <taxon>Vertebrata</taxon>
        <taxon>Euteleostomi</taxon>
        <taxon>Actinopterygii</taxon>
        <taxon>Neopterygii</taxon>
        <taxon>Teleostei</taxon>
        <taxon>Neoteleostei</taxon>
        <taxon>Acanthomorphata</taxon>
        <taxon>Gobiaria</taxon>
        <taxon>Gobiiformes</taxon>
        <taxon>Gobioidei</taxon>
        <taxon>Gobiidae</taxon>
        <taxon>Gobiinae</taxon>
        <taxon>Knipowitschia</taxon>
    </lineage>
</organism>
<evidence type="ECO:0000313" key="3">
    <source>
        <dbReference type="Proteomes" id="UP001497482"/>
    </source>
</evidence>
<accession>A0AAV2LQC4</accession>
<dbReference type="Proteomes" id="UP001497482">
    <property type="component" value="Chromosome 3"/>
</dbReference>
<protein>
    <submittedName>
        <fullName evidence="2">Uncharacterized protein</fullName>
    </submittedName>
</protein>
<name>A0AAV2LQC4_KNICA</name>